<protein>
    <submittedName>
        <fullName evidence="1">Uncharacterized protein</fullName>
    </submittedName>
</protein>
<name>A0A0E9VQL1_ANGAN</name>
<reference evidence="1" key="2">
    <citation type="journal article" date="2015" name="Fish Shellfish Immunol.">
        <title>Early steps in the European eel (Anguilla anguilla)-Vibrio vulnificus interaction in the gills: Role of the RtxA13 toxin.</title>
        <authorList>
            <person name="Callol A."/>
            <person name="Pajuelo D."/>
            <person name="Ebbesson L."/>
            <person name="Teles M."/>
            <person name="MacKenzie S."/>
            <person name="Amaro C."/>
        </authorList>
    </citation>
    <scope>NUCLEOTIDE SEQUENCE</scope>
</reference>
<sequence>MAWRVCRAAALPHRN</sequence>
<evidence type="ECO:0000313" key="1">
    <source>
        <dbReference type="EMBL" id="JAH80321.1"/>
    </source>
</evidence>
<organism evidence="1">
    <name type="scientific">Anguilla anguilla</name>
    <name type="common">European freshwater eel</name>
    <name type="synonym">Muraena anguilla</name>
    <dbReference type="NCBI Taxonomy" id="7936"/>
    <lineage>
        <taxon>Eukaryota</taxon>
        <taxon>Metazoa</taxon>
        <taxon>Chordata</taxon>
        <taxon>Craniata</taxon>
        <taxon>Vertebrata</taxon>
        <taxon>Euteleostomi</taxon>
        <taxon>Actinopterygii</taxon>
        <taxon>Neopterygii</taxon>
        <taxon>Teleostei</taxon>
        <taxon>Anguilliformes</taxon>
        <taxon>Anguillidae</taxon>
        <taxon>Anguilla</taxon>
    </lineage>
</organism>
<accession>A0A0E9VQL1</accession>
<dbReference type="EMBL" id="GBXM01028256">
    <property type="protein sequence ID" value="JAH80321.1"/>
    <property type="molecule type" value="Transcribed_RNA"/>
</dbReference>
<reference evidence="1" key="1">
    <citation type="submission" date="2014-11" db="EMBL/GenBank/DDBJ databases">
        <authorList>
            <person name="Amaro Gonzalez C."/>
        </authorList>
    </citation>
    <scope>NUCLEOTIDE SEQUENCE</scope>
</reference>
<proteinExistence type="predicted"/>